<evidence type="ECO:0000256" key="1">
    <source>
        <dbReference type="ARBA" id="ARBA00008710"/>
    </source>
</evidence>
<comment type="caution">
    <text evidence="3">The sequence shown here is derived from an EMBL/GenBank/DDBJ whole genome shotgun (WGS) entry which is preliminary data.</text>
</comment>
<dbReference type="SUPFAM" id="SSF50475">
    <property type="entry name" value="FMN-binding split barrel"/>
    <property type="match status" value="1"/>
</dbReference>
<dbReference type="PANTHER" id="PTHR39428">
    <property type="entry name" value="F420H(2)-DEPENDENT QUINONE REDUCTASE RV1261C"/>
    <property type="match status" value="1"/>
</dbReference>
<keyword evidence="4" id="KW-1185">Reference proteome</keyword>
<sequence>MGFTSIVRRVGRTRWFARIGRATSQIDRRLHKASRGRLSVIGRPTLPHLVLTTTGRTSGQPREAVLLYAVDGDGWVLIGSNWGQERHPAWSGNLLADPHATVTIAGSTTPVVATLADADERARLLPALLAVWPAYADYADRTDRELRVFRLAPA</sequence>
<dbReference type="InterPro" id="IPR012349">
    <property type="entry name" value="Split_barrel_FMN-bd"/>
</dbReference>
<evidence type="ECO:0000313" key="3">
    <source>
        <dbReference type="EMBL" id="MDQ0371886.1"/>
    </source>
</evidence>
<proteinExistence type="inferred from homology"/>
<gene>
    <name evidence="3" type="ORF">J2X26_000183</name>
</gene>
<comment type="similarity">
    <text evidence="1">Belongs to the F420H(2)-dependent quinone reductase family.</text>
</comment>
<accession>A0ABU0E9T7</accession>
<dbReference type="NCBIfam" id="TIGR00026">
    <property type="entry name" value="hi_GC_TIGR00026"/>
    <property type="match status" value="1"/>
</dbReference>
<evidence type="ECO:0000256" key="2">
    <source>
        <dbReference type="ARBA" id="ARBA00049106"/>
    </source>
</evidence>
<dbReference type="InterPro" id="IPR004378">
    <property type="entry name" value="F420H2_quin_Rdtase"/>
</dbReference>
<dbReference type="PANTHER" id="PTHR39428:SF3">
    <property type="entry name" value="DEAZAFLAVIN-DEPENDENT NITROREDUCTASE"/>
    <property type="match status" value="1"/>
</dbReference>
<name>A0ABU0E9T7_9CELL</name>
<protein>
    <submittedName>
        <fullName evidence="3">Deazaflavin-dependent oxidoreductase (Nitroreductase family)</fullName>
    </submittedName>
</protein>
<evidence type="ECO:0000313" key="4">
    <source>
        <dbReference type="Proteomes" id="UP001239626"/>
    </source>
</evidence>
<dbReference type="RefSeq" id="WP_307489024.1">
    <property type="nucleotide sequence ID" value="NZ_JAUSVB010000001.1"/>
</dbReference>
<reference evidence="3 4" key="1">
    <citation type="submission" date="2023-07" db="EMBL/GenBank/DDBJ databases">
        <title>Sorghum-associated microbial communities from plants grown in Nebraska, USA.</title>
        <authorList>
            <person name="Schachtman D."/>
        </authorList>
    </citation>
    <scope>NUCLEOTIDE SEQUENCE [LARGE SCALE GENOMIC DNA]</scope>
    <source>
        <strain evidence="3 4">BE332</strain>
    </source>
</reference>
<dbReference type="Gene3D" id="2.30.110.10">
    <property type="entry name" value="Electron Transport, Fmn-binding Protein, Chain A"/>
    <property type="match status" value="1"/>
</dbReference>
<dbReference type="Proteomes" id="UP001239626">
    <property type="component" value="Unassembled WGS sequence"/>
</dbReference>
<dbReference type="EMBL" id="JAUSVB010000001">
    <property type="protein sequence ID" value="MDQ0371886.1"/>
    <property type="molecule type" value="Genomic_DNA"/>
</dbReference>
<comment type="catalytic activity">
    <reaction evidence="2">
        <text>oxidized coenzyme F420-(gamma-L-Glu)(n) + a quinol + H(+) = reduced coenzyme F420-(gamma-L-Glu)(n) + a quinone</text>
        <dbReference type="Rhea" id="RHEA:39663"/>
        <dbReference type="Rhea" id="RHEA-COMP:12939"/>
        <dbReference type="Rhea" id="RHEA-COMP:14378"/>
        <dbReference type="ChEBI" id="CHEBI:15378"/>
        <dbReference type="ChEBI" id="CHEBI:24646"/>
        <dbReference type="ChEBI" id="CHEBI:132124"/>
        <dbReference type="ChEBI" id="CHEBI:133980"/>
        <dbReference type="ChEBI" id="CHEBI:139511"/>
    </reaction>
</comment>
<dbReference type="Pfam" id="PF04075">
    <property type="entry name" value="F420H2_quin_red"/>
    <property type="match status" value="1"/>
</dbReference>
<organism evidence="3 4">
    <name type="scientific">Cellulomonas humilata</name>
    <dbReference type="NCBI Taxonomy" id="144055"/>
    <lineage>
        <taxon>Bacteria</taxon>
        <taxon>Bacillati</taxon>
        <taxon>Actinomycetota</taxon>
        <taxon>Actinomycetes</taxon>
        <taxon>Micrococcales</taxon>
        <taxon>Cellulomonadaceae</taxon>
        <taxon>Cellulomonas</taxon>
    </lineage>
</organism>